<proteinExistence type="predicted"/>
<accession>A0A919ATK1</accession>
<dbReference type="AlphaFoldDB" id="A0A919ATK1"/>
<gene>
    <name evidence="1" type="ORF">GCM10014715_89800</name>
</gene>
<protein>
    <submittedName>
        <fullName evidence="1">Uncharacterized protein</fullName>
    </submittedName>
</protein>
<organism evidence="1 2">
    <name type="scientific">Streptomyces spiralis</name>
    <dbReference type="NCBI Taxonomy" id="66376"/>
    <lineage>
        <taxon>Bacteria</taxon>
        <taxon>Bacillati</taxon>
        <taxon>Actinomycetota</taxon>
        <taxon>Actinomycetes</taxon>
        <taxon>Kitasatosporales</taxon>
        <taxon>Streptomycetaceae</taxon>
        <taxon>Streptomyces</taxon>
    </lineage>
</organism>
<evidence type="ECO:0000313" key="2">
    <source>
        <dbReference type="Proteomes" id="UP000641386"/>
    </source>
</evidence>
<keyword evidence="2" id="KW-1185">Reference proteome</keyword>
<dbReference type="Proteomes" id="UP000641386">
    <property type="component" value="Unassembled WGS sequence"/>
</dbReference>
<sequence length="223" mass="25574">MKKTAKSRRRRRFESVHKWSATGAAVGALSISLYNFAELQRQPAVDMTLPHLIRLEKQDNEVGFYVQPTVVTRFKSESIEVIRDARLHLTPTGSLSSSDRPAFYWRETDTWAYNPTSESVDPTWSSDPAPFIVSQDKPQQPSFRFVAKDWMYQAGRYEASLELLRSAGRAPLIKKFCLIISQAAANELKNPQPPSQNVRFFRNDLPKYTSSSNYPSCYRRDTD</sequence>
<evidence type="ECO:0000313" key="1">
    <source>
        <dbReference type="EMBL" id="GHF21987.1"/>
    </source>
</evidence>
<comment type="caution">
    <text evidence="1">The sequence shown here is derived from an EMBL/GenBank/DDBJ whole genome shotgun (WGS) entry which is preliminary data.</text>
</comment>
<reference evidence="1" key="2">
    <citation type="submission" date="2020-09" db="EMBL/GenBank/DDBJ databases">
        <authorList>
            <person name="Sun Q."/>
            <person name="Ohkuma M."/>
        </authorList>
    </citation>
    <scope>NUCLEOTIDE SEQUENCE</scope>
    <source>
        <strain evidence="1">JCM 3302</strain>
    </source>
</reference>
<dbReference type="EMBL" id="BNBC01000123">
    <property type="protein sequence ID" value="GHF21987.1"/>
    <property type="molecule type" value="Genomic_DNA"/>
</dbReference>
<reference evidence="1" key="1">
    <citation type="journal article" date="2014" name="Int. J. Syst. Evol. Microbiol.">
        <title>Complete genome sequence of Corynebacterium casei LMG S-19264T (=DSM 44701T), isolated from a smear-ripened cheese.</title>
        <authorList>
            <consortium name="US DOE Joint Genome Institute (JGI-PGF)"/>
            <person name="Walter F."/>
            <person name="Albersmeier A."/>
            <person name="Kalinowski J."/>
            <person name="Ruckert C."/>
        </authorList>
    </citation>
    <scope>NUCLEOTIDE SEQUENCE</scope>
    <source>
        <strain evidence="1">JCM 3302</strain>
    </source>
</reference>
<name>A0A919ATK1_9ACTN</name>